<evidence type="ECO:0008006" key="3">
    <source>
        <dbReference type="Google" id="ProtNLM"/>
    </source>
</evidence>
<proteinExistence type="predicted"/>
<evidence type="ECO:0000313" key="2">
    <source>
        <dbReference type="Proteomes" id="UP001176941"/>
    </source>
</evidence>
<sequence length="106" mass="11496">MDFKAFARAVHLPGQLLSILQDSAHIPCSTRQLPLLLATLLLCSWAEEPLLGFPSACISACAVRTLICILIGLPPGSVYPKLRDARMTATFLLSLIKTCKSLENLC</sequence>
<protein>
    <recommendedName>
        <fullName evidence="3">Secreted protein</fullName>
    </recommendedName>
</protein>
<evidence type="ECO:0000313" key="1">
    <source>
        <dbReference type="EMBL" id="CAI9164192.1"/>
    </source>
</evidence>
<keyword evidence="2" id="KW-1185">Reference proteome</keyword>
<accession>A0ABN8YRI3</accession>
<organism evidence="1 2">
    <name type="scientific">Rangifer tarandus platyrhynchus</name>
    <name type="common">Svalbard reindeer</name>
    <dbReference type="NCBI Taxonomy" id="3082113"/>
    <lineage>
        <taxon>Eukaryota</taxon>
        <taxon>Metazoa</taxon>
        <taxon>Chordata</taxon>
        <taxon>Craniata</taxon>
        <taxon>Vertebrata</taxon>
        <taxon>Euteleostomi</taxon>
        <taxon>Mammalia</taxon>
        <taxon>Eutheria</taxon>
        <taxon>Laurasiatheria</taxon>
        <taxon>Artiodactyla</taxon>
        <taxon>Ruminantia</taxon>
        <taxon>Pecora</taxon>
        <taxon>Cervidae</taxon>
        <taxon>Odocoileinae</taxon>
        <taxon>Rangifer</taxon>
    </lineage>
</organism>
<dbReference type="Proteomes" id="UP001176941">
    <property type="component" value="Chromosome 22"/>
</dbReference>
<dbReference type="EMBL" id="OX459958">
    <property type="protein sequence ID" value="CAI9164192.1"/>
    <property type="molecule type" value="Genomic_DNA"/>
</dbReference>
<name>A0ABN8YRI3_RANTA</name>
<reference evidence="1" key="1">
    <citation type="submission" date="2023-04" db="EMBL/GenBank/DDBJ databases">
        <authorList>
            <consortium name="ELIXIR-Norway"/>
        </authorList>
    </citation>
    <scope>NUCLEOTIDE SEQUENCE [LARGE SCALE GENOMIC DNA]</scope>
</reference>
<gene>
    <name evidence="1" type="ORF">MRATA1EN1_LOCUS13154</name>
</gene>